<dbReference type="NCBIfam" id="TIGR04131">
    <property type="entry name" value="Bac_Flav_CTERM"/>
    <property type="match status" value="1"/>
</dbReference>
<comment type="caution">
    <text evidence="2">The sequence shown here is derived from an EMBL/GenBank/DDBJ whole genome shotgun (WGS) entry which is preliminary data.</text>
</comment>
<evidence type="ECO:0000256" key="1">
    <source>
        <dbReference type="SAM" id="SignalP"/>
    </source>
</evidence>
<sequence length="1563" mass="172093">MIRKTLLLISFIFTLVDFNLNSANAQGTLPASEFDGFTCSGALFQIYKISGSSNYALEELKMNAQTQSVTLERRFLFNGVNNGINLNFSTMNAAAFNVKDGYIYFLANYGNSSNTSIYRLKKDNINGENFDYKVELVCKVGEYFNSGDIDVNGRYWCTGGGRVVYFDLHNAIYNPDGSQKTLPISDQSFTQKYATISSGIADIVFNPDDNKIYGWKQARNAIDNTIFDGRLVRINTTENDENLALETVSPQFYNYGGAGAVYFVDGQFWAYARDHTYSEAGQTTLIIFDPNDGTLQNGNNLSRGEPTGQNDGCSCAYDLTLKQTPSKSEFCLGDNVPEEELEFYYFFEITNRTRRDITEIPFELSLPEGMTFESNIEAFDEITNNYTTANSYFKLNNINGSSNATATNCTIELPYENSSKSYKFRVKVQISNSFQLKSEDGTNYDEGTLRIGLDNGTVNDNPTATHNAVQIKLSNLSDFKGYDDEEASAFDLTFIKKPNFTESLLPLQVNCNEKSVEVELPITLLEEATNPTELIQLDHKVEITQITDESGTNSLNDKVNITYNKPTDFSEGIYPVTISISNDSDFGTYIITWKESNGMCEDLINKEITFRKNSKLSASVAESEVCGSTATLTGSEAIAPNSYAWEITSDNADDASFDDINASSASLTINEGMFGEYTVIRKVINTEGCEIDSDPIKITFNEPITANIDNPITNACANDNPFIITGSNNTGTGVWTIEKDNNTVSIGSISDNILEIDPASITDFGTYDITWTVAPDNSSNCSEQSATTQITINNTIKLDAGNDLEVCGLSATLTGSEAIAPNSYAWEITGDNADDASFDDINTSSASLTINEGMFGEYTVIRKVINTESCEIDSDPITITFNEPIIASIDNPITNACANDNPFIITGSSNTGTGVWTIEKDNNTVSIGSISDNTLEIDPASITDFGTYDITWTVTPDNSSNCSEQSATTQITINNAIKLDAGNDLKVCSSSATLTGSEAIAPNSYAWEITSDNADDASFDNINASSASLTINEGMFGEYTVIRKVINTEGCEIDSDPITITFNEPIIASIDNPITNACANDNPFVITGSNNTGTGAWIIEKDNNTVSIGSISGNTLEINPASITDFGIYDITWTVNTNENNCSSASATTTISIGSMPEINGINVTLNNIDLGFYQSPIEATLGQKIKLNVIESSRQTDPIEYSWFQSSLNTLPINSTSELTEIVKGETKYLVFIQNQFGCSITREVNILSNNPPYAINDSVSVHNEKTIEIDILNNDSDADHRTLNPGNIDIDLDPETPEFQGSITTDGGTFKLQSNGKILFTPISDIHHGITKINYTITDKEGAVSNIAQITVYIYGRPVAINDTVRVQSNHEIAIEALYPIERDQDYDLDNDIIESTFKIIKEPEYGEIINIDLENGIVHYQAPDFSSIQNAEYDPIERSKMISFTYEICDSEGLCDQADIIVYIIDDRIQANELITPYLKDRKNDTFIINGLEFYQDNSLKIFNRWGQLVYEKENYDQSWDGTANTSTFGGKRLSQGTYFYILEVDKGKYKFNGMVQIAD</sequence>
<dbReference type="InterPro" id="IPR026341">
    <property type="entry name" value="T9SS_type_B"/>
</dbReference>
<feature type="signal peptide" evidence="1">
    <location>
        <begin position="1"/>
        <end position="25"/>
    </location>
</feature>
<gene>
    <name evidence="2" type="ORF">HNQ88_003955</name>
</gene>
<dbReference type="EMBL" id="JAVDQD010000006">
    <property type="protein sequence ID" value="MDR6240879.1"/>
    <property type="molecule type" value="Genomic_DNA"/>
</dbReference>
<organism evidence="2 3">
    <name type="scientific">Aureibacter tunicatorum</name>
    <dbReference type="NCBI Taxonomy" id="866807"/>
    <lineage>
        <taxon>Bacteria</taxon>
        <taxon>Pseudomonadati</taxon>
        <taxon>Bacteroidota</taxon>
        <taxon>Cytophagia</taxon>
        <taxon>Cytophagales</taxon>
        <taxon>Persicobacteraceae</taxon>
        <taxon>Aureibacter</taxon>
    </lineage>
</organism>
<dbReference type="Proteomes" id="UP001185092">
    <property type="component" value="Unassembled WGS sequence"/>
</dbReference>
<evidence type="ECO:0000313" key="3">
    <source>
        <dbReference type="Proteomes" id="UP001185092"/>
    </source>
</evidence>
<dbReference type="Pfam" id="PF13585">
    <property type="entry name" value="CHU_C"/>
    <property type="match status" value="1"/>
</dbReference>
<keyword evidence="1" id="KW-0732">Signal</keyword>
<protein>
    <submittedName>
        <fullName evidence="2">Gliding motility-associated-like protein</fullName>
    </submittedName>
</protein>
<reference evidence="2" key="1">
    <citation type="submission" date="2023-07" db="EMBL/GenBank/DDBJ databases">
        <title>Genomic Encyclopedia of Type Strains, Phase IV (KMG-IV): sequencing the most valuable type-strain genomes for metagenomic binning, comparative biology and taxonomic classification.</title>
        <authorList>
            <person name="Goeker M."/>
        </authorList>
    </citation>
    <scope>NUCLEOTIDE SEQUENCE</scope>
    <source>
        <strain evidence="2">DSM 26174</strain>
    </source>
</reference>
<name>A0AAE4BS58_9BACT</name>
<feature type="chain" id="PRO_5042201297" evidence="1">
    <location>
        <begin position="26"/>
        <end position="1563"/>
    </location>
</feature>
<dbReference type="SUPFAM" id="SSF63825">
    <property type="entry name" value="YWTD domain"/>
    <property type="match status" value="1"/>
</dbReference>
<evidence type="ECO:0000313" key="2">
    <source>
        <dbReference type="EMBL" id="MDR6240879.1"/>
    </source>
</evidence>
<keyword evidence="3" id="KW-1185">Reference proteome</keyword>
<proteinExistence type="predicted"/>
<accession>A0AAE4BS58</accession>
<dbReference type="Pfam" id="PF17963">
    <property type="entry name" value="Big_9"/>
    <property type="match status" value="1"/>
</dbReference>
<dbReference type="RefSeq" id="WP_309941219.1">
    <property type="nucleotide sequence ID" value="NZ_AP025305.1"/>
</dbReference>